<dbReference type="EMBL" id="JBDIME010000001">
    <property type="protein sequence ID" value="MEN2788404.1"/>
    <property type="molecule type" value="Genomic_DNA"/>
</dbReference>
<dbReference type="RefSeq" id="WP_345840368.1">
    <property type="nucleotide sequence ID" value="NZ_JBDIME010000001.1"/>
</dbReference>
<keyword evidence="3" id="KW-1185">Reference proteome</keyword>
<sequence>MAMRVLSRVMQDLDIVTGGTRAATYEEVDEHVTRRIAIERDLENAALTAMGRQTLPLASPGTGPAPGYDASLANSPADRQPAIDHGGDVDASSTAGTGTPAAQVIPTTKASDKATLPSAQPENAAETDPAALPDALPAQGTFKGGKKGLGDWFQYTQSLAHSGGNPADAAGPIGSGYFRGDDTDIATAAAIAKDTIDGADRARDFMNSDLTISAQYFEQLAAIESPYKNHYALIAQILDTKIALDAAALDQKVGREGMAYAQFFGHVARQVSVPVDFVMTIKEVADGTISPAEAAVNFATMGHAHQVASLERMVAKGAEKQITERAQQAVGDGRGDGGAGTGRPAGGGGDNGTGKGGKGGGNDGGEGPTGDTPRRPNRQNILQTLSQTLSDHLPDIKSVDPSARVGFRGSLASGTKGPHKKFAPFDPKNFDVDALIVSDKLADEVKMYNNFRNGSDHSTILAIQNSIEKALRANPHFSGMRGAFTFRIYSRNEFREVVNKKLEKKIPRSWSDLSIGDKCTNLLYWE</sequence>
<feature type="compositionally biased region" description="Low complexity" evidence="1">
    <location>
        <begin position="91"/>
        <end position="102"/>
    </location>
</feature>
<evidence type="ECO:0008006" key="4">
    <source>
        <dbReference type="Google" id="ProtNLM"/>
    </source>
</evidence>
<evidence type="ECO:0000313" key="3">
    <source>
        <dbReference type="Proteomes" id="UP001419910"/>
    </source>
</evidence>
<feature type="region of interest" description="Disordered" evidence="1">
    <location>
        <begin position="54"/>
        <end position="138"/>
    </location>
</feature>
<protein>
    <recommendedName>
        <fullName evidence="4">Tox-REase-7 domain-containing protein</fullName>
    </recommendedName>
</protein>
<name>A0ABU9XXY3_9SPHN</name>
<evidence type="ECO:0000313" key="2">
    <source>
        <dbReference type="EMBL" id="MEN2788404.1"/>
    </source>
</evidence>
<comment type="caution">
    <text evidence="2">The sequence shown here is derived from an EMBL/GenBank/DDBJ whole genome shotgun (WGS) entry which is preliminary data.</text>
</comment>
<feature type="compositionally biased region" description="Low complexity" evidence="1">
    <location>
        <begin position="124"/>
        <end position="138"/>
    </location>
</feature>
<feature type="region of interest" description="Disordered" evidence="1">
    <location>
        <begin position="328"/>
        <end position="377"/>
    </location>
</feature>
<feature type="compositionally biased region" description="Gly residues" evidence="1">
    <location>
        <begin position="336"/>
        <end position="368"/>
    </location>
</feature>
<evidence type="ECO:0000256" key="1">
    <source>
        <dbReference type="SAM" id="MobiDB-lite"/>
    </source>
</evidence>
<accession>A0ABU9XXY3</accession>
<dbReference type="Proteomes" id="UP001419910">
    <property type="component" value="Unassembled WGS sequence"/>
</dbReference>
<gene>
    <name evidence="2" type="ORF">ABC974_02105</name>
</gene>
<reference evidence="2 3" key="1">
    <citation type="submission" date="2024-05" db="EMBL/GenBank/DDBJ databases">
        <authorList>
            <person name="Liu Q."/>
            <person name="Xin Y.-H."/>
        </authorList>
    </citation>
    <scope>NUCLEOTIDE SEQUENCE [LARGE SCALE GENOMIC DNA]</scope>
    <source>
        <strain evidence="2 3">CGMCC 1.10181</strain>
    </source>
</reference>
<organism evidence="2 3">
    <name type="scientific">Sphingomonas oligophenolica</name>
    <dbReference type="NCBI Taxonomy" id="301154"/>
    <lineage>
        <taxon>Bacteria</taxon>
        <taxon>Pseudomonadati</taxon>
        <taxon>Pseudomonadota</taxon>
        <taxon>Alphaproteobacteria</taxon>
        <taxon>Sphingomonadales</taxon>
        <taxon>Sphingomonadaceae</taxon>
        <taxon>Sphingomonas</taxon>
    </lineage>
</organism>
<proteinExistence type="predicted"/>